<dbReference type="OrthoDB" id="48840at2"/>
<protein>
    <submittedName>
        <fullName evidence="2">ATPase</fullName>
    </submittedName>
</protein>
<gene>
    <name evidence="2" type="ORF">X928_04175</name>
</gene>
<dbReference type="GO" id="GO:0016887">
    <property type="term" value="F:ATP hydrolysis activity"/>
    <property type="evidence" value="ECO:0007669"/>
    <property type="project" value="InterPro"/>
</dbReference>
<reference evidence="2 3" key="1">
    <citation type="submission" date="2013-12" db="EMBL/GenBank/DDBJ databases">
        <title>Comparative genomics of Petrotoga isolates.</title>
        <authorList>
            <person name="Nesbo C.L."/>
            <person name="Charchuk R."/>
            <person name="Chow K."/>
        </authorList>
    </citation>
    <scope>NUCLEOTIDE SEQUENCE [LARGE SCALE GENOMIC DNA]</scope>
    <source>
        <strain evidence="2 3">DSM 10691</strain>
    </source>
</reference>
<organism evidence="2 3">
    <name type="scientific">Petrotoga miotherma DSM 10691</name>
    <dbReference type="NCBI Taxonomy" id="1434326"/>
    <lineage>
        <taxon>Bacteria</taxon>
        <taxon>Thermotogati</taxon>
        <taxon>Thermotogota</taxon>
        <taxon>Thermotogae</taxon>
        <taxon>Petrotogales</taxon>
        <taxon>Petrotogaceae</taxon>
        <taxon>Petrotoga</taxon>
    </lineage>
</organism>
<dbReference type="PIRSF" id="PIRSF029347">
    <property type="entry name" value="RecF"/>
    <property type="match status" value="1"/>
</dbReference>
<dbReference type="Pfam" id="PF13304">
    <property type="entry name" value="AAA_21"/>
    <property type="match status" value="1"/>
</dbReference>
<dbReference type="PANTHER" id="PTHR40396:SF1">
    <property type="entry name" value="ATPASE AAA-TYPE CORE DOMAIN-CONTAINING PROTEIN"/>
    <property type="match status" value="1"/>
</dbReference>
<sequence length="419" mass="48013">MAIKRIRVRNFKSFKDLEVELGKFNLLIGANASGKSNFIRIFEFLRDIVKHGLDNAISMQGGSEYLRNISIGSSEDFSLEVVSDQEFRGLIRTKEKEPLGMTTYQTIYKFTINFNKTGLGFKIVEDKITQKCKFVRLERQKGKLQEKEELGEGEILFSNVEGKLKVDLKLTAELPITKDDIFPRILREEKLSPKTLLIESSLFPFIFPRSEAIFGSISIYDFDPKLPKKAVPITGKMELEENGENLAIVLKNILEDKEKERKLSNLVRDLLPFVNKLDIEKFADKSLLFKLEEVYAQKQYLPAPLISDGTINITALIIALYFEKKLLTIIEEPERNIHPSLISGVVQMLKEASQKKQIIVTTHNPEMVRHTDLKSILLISRDKEGFSTISRPVEKEEVKIFLQNEIGIEELYVQNLLEA</sequence>
<dbReference type="PANTHER" id="PTHR40396">
    <property type="entry name" value="ATPASE-LIKE PROTEIN"/>
    <property type="match status" value="1"/>
</dbReference>
<dbReference type="Gene3D" id="3.40.50.300">
    <property type="entry name" value="P-loop containing nucleotide triphosphate hydrolases"/>
    <property type="match status" value="2"/>
</dbReference>
<dbReference type="SUPFAM" id="SSF52540">
    <property type="entry name" value="P-loop containing nucleoside triphosphate hydrolases"/>
    <property type="match status" value="1"/>
</dbReference>
<comment type="caution">
    <text evidence="2">The sequence shown here is derived from an EMBL/GenBank/DDBJ whole genome shotgun (WGS) entry which is preliminary data.</text>
</comment>
<dbReference type="InterPro" id="IPR003959">
    <property type="entry name" value="ATPase_AAA_core"/>
</dbReference>
<dbReference type="InterPro" id="IPR027417">
    <property type="entry name" value="P-loop_NTPase"/>
</dbReference>
<dbReference type="CDD" id="cd00267">
    <property type="entry name" value="ABC_ATPase"/>
    <property type="match status" value="1"/>
</dbReference>
<dbReference type="GO" id="GO:0005524">
    <property type="term" value="F:ATP binding"/>
    <property type="evidence" value="ECO:0007669"/>
    <property type="project" value="InterPro"/>
</dbReference>
<feature type="domain" description="ATPase AAA-type core" evidence="1">
    <location>
        <begin position="24"/>
        <end position="367"/>
    </location>
</feature>
<evidence type="ECO:0000259" key="1">
    <source>
        <dbReference type="Pfam" id="PF13304"/>
    </source>
</evidence>
<keyword evidence="3" id="KW-1185">Reference proteome</keyword>
<evidence type="ECO:0000313" key="2">
    <source>
        <dbReference type="EMBL" id="PNS00856.1"/>
    </source>
</evidence>
<dbReference type="InterPro" id="IPR014555">
    <property type="entry name" value="RecF-like"/>
</dbReference>
<proteinExistence type="predicted"/>
<name>A0A2K1PDK1_9BACT</name>
<dbReference type="RefSeq" id="WP_103078604.1">
    <property type="nucleotide sequence ID" value="NZ_AZRM01000019.1"/>
</dbReference>
<dbReference type="EMBL" id="AZRM01000019">
    <property type="protein sequence ID" value="PNS00856.1"/>
    <property type="molecule type" value="Genomic_DNA"/>
</dbReference>
<dbReference type="Proteomes" id="UP000236199">
    <property type="component" value="Unassembled WGS sequence"/>
</dbReference>
<evidence type="ECO:0000313" key="3">
    <source>
        <dbReference type="Proteomes" id="UP000236199"/>
    </source>
</evidence>
<accession>A0A2K1PDK1</accession>
<dbReference type="AlphaFoldDB" id="A0A2K1PDK1"/>